<dbReference type="EMBL" id="AWEY01000044">
    <property type="protein sequence ID" value="ERK38107.1"/>
    <property type="molecule type" value="Genomic_DNA"/>
</dbReference>
<keyword evidence="2" id="KW-1185">Reference proteome</keyword>
<proteinExistence type="predicted"/>
<dbReference type="Pfam" id="PF07610">
    <property type="entry name" value="DUF1573"/>
    <property type="match status" value="1"/>
</dbReference>
<comment type="caution">
    <text evidence="1">The sequence shown here is derived from an EMBL/GenBank/DDBJ whole genome shotgun (WGS) entry which is preliminary data.</text>
</comment>
<dbReference type="RefSeq" id="WP_021590749.1">
    <property type="nucleotide sequence ID" value="NZ_AWEY01000044.1"/>
</dbReference>
<dbReference type="PROSITE" id="PS51257">
    <property type="entry name" value="PROKAR_LIPOPROTEIN"/>
    <property type="match status" value="1"/>
</dbReference>
<evidence type="ECO:0000313" key="2">
    <source>
        <dbReference type="Proteomes" id="UP000016648"/>
    </source>
</evidence>
<protein>
    <submittedName>
        <fullName evidence="1">PF07610 family protein</fullName>
    </submittedName>
</protein>
<accession>U2QH02</accession>
<dbReference type="PANTHER" id="PTHR37833">
    <property type="entry name" value="LIPOPROTEIN-RELATED"/>
    <property type="match status" value="1"/>
</dbReference>
<dbReference type="Gene3D" id="2.60.40.10">
    <property type="entry name" value="Immunoglobulins"/>
    <property type="match status" value="1"/>
</dbReference>
<dbReference type="InterPro" id="IPR011467">
    <property type="entry name" value="DUF1573"/>
</dbReference>
<gene>
    <name evidence="1" type="ORF">HMPREF9135_1065</name>
</gene>
<name>U2QH02_9BACT</name>
<dbReference type="PANTHER" id="PTHR37833:SF1">
    <property type="entry name" value="SIGNAL PEPTIDE PROTEIN"/>
    <property type="match status" value="1"/>
</dbReference>
<reference evidence="1 2" key="1">
    <citation type="submission" date="2013-08" db="EMBL/GenBank/DDBJ databases">
        <authorList>
            <person name="Durkin A.S."/>
            <person name="Haft D.R."/>
            <person name="McCorrison J."/>
            <person name="Torralba M."/>
            <person name="Gillis M."/>
            <person name="Haft D.H."/>
            <person name="Methe B."/>
            <person name="Sutton G."/>
            <person name="Nelson K.E."/>
        </authorList>
    </citation>
    <scope>NUCLEOTIDE SEQUENCE [LARGE SCALE GENOMIC DNA]</scope>
    <source>
        <strain evidence="1 2">F0067</strain>
    </source>
</reference>
<sequence length="196" mass="21838">MKMNAKILLLLLFFVALLSGCARKVGPTEVTVVDSVRHYRPLLLGEELTMHYDVTNVGKEPLVVNDIQPSCGCILTNMSSNLIILPGETKRLVFTYNSSGNTGYVKHTIRIYGNVLPKGEIDLVFDINIMPPSADTPDYEELYNRQLEKDKAKGGKDAVDGNHVDYYTDEVFEDDNVNENTIGKTLREKANAAARK</sequence>
<dbReference type="InterPro" id="IPR013783">
    <property type="entry name" value="Ig-like_fold"/>
</dbReference>
<organism evidence="1 2">
    <name type="scientific">Segatella baroniae F0067</name>
    <dbReference type="NCBI Taxonomy" id="1115809"/>
    <lineage>
        <taxon>Bacteria</taxon>
        <taxon>Pseudomonadati</taxon>
        <taxon>Bacteroidota</taxon>
        <taxon>Bacteroidia</taxon>
        <taxon>Bacteroidales</taxon>
        <taxon>Prevotellaceae</taxon>
        <taxon>Segatella</taxon>
    </lineage>
</organism>
<dbReference type="Proteomes" id="UP000016648">
    <property type="component" value="Unassembled WGS sequence"/>
</dbReference>
<dbReference type="AlphaFoldDB" id="U2QH02"/>
<evidence type="ECO:0000313" key="1">
    <source>
        <dbReference type="EMBL" id="ERK38107.1"/>
    </source>
</evidence>
<dbReference type="PATRIC" id="fig|1115809.3.peg.2551"/>